<dbReference type="Pfam" id="PF19127">
    <property type="entry name" value="Choline_bind_3"/>
    <property type="match status" value="1"/>
</dbReference>
<keyword evidence="1" id="KW-0677">Repeat</keyword>
<accession>A0A0J9ETP0</accession>
<evidence type="ECO:0000313" key="5">
    <source>
        <dbReference type="Proteomes" id="UP000037392"/>
    </source>
</evidence>
<dbReference type="Gene3D" id="2.10.270.10">
    <property type="entry name" value="Cholin Binding"/>
    <property type="match status" value="1"/>
</dbReference>
<dbReference type="OrthoDB" id="9790023at2"/>
<dbReference type="AlphaFoldDB" id="A0A0J9ETP0"/>
<dbReference type="Proteomes" id="UP000037392">
    <property type="component" value="Unassembled WGS sequence"/>
</dbReference>
<keyword evidence="3" id="KW-0732">Signal</keyword>
<feature type="signal peptide" evidence="3">
    <location>
        <begin position="1"/>
        <end position="27"/>
    </location>
</feature>
<comment type="caution">
    <text evidence="4">The sequence shown here is derived from an EMBL/GenBank/DDBJ whole genome shotgun (WGS) entry which is preliminary data.</text>
</comment>
<protein>
    <recommendedName>
        <fullName evidence="6">GH16 domain-containing protein</fullName>
    </recommendedName>
</protein>
<gene>
    <name evidence="4" type="ORF">HMPREF9470_02675</name>
</gene>
<reference evidence="4 5" key="1">
    <citation type="submission" date="2011-04" db="EMBL/GenBank/DDBJ databases">
        <title>The Genome Sequence of Clostridium citroniae WAL-19142.</title>
        <authorList>
            <consortium name="The Broad Institute Genome Sequencing Platform"/>
            <person name="Earl A."/>
            <person name="Ward D."/>
            <person name="Feldgarden M."/>
            <person name="Gevers D."/>
            <person name="Warren Y.A."/>
            <person name="Tyrrell K.L."/>
            <person name="Citron D.M."/>
            <person name="Goldstein E.J."/>
            <person name="Daigneault M."/>
            <person name="Allen-Vercoe E."/>
            <person name="Young S.K."/>
            <person name="Zeng Q."/>
            <person name="Gargeya S."/>
            <person name="Fitzgerald M."/>
            <person name="Haas B."/>
            <person name="Abouelleil A."/>
            <person name="Alvarado L."/>
            <person name="Arachchi H.M."/>
            <person name="Berlin A."/>
            <person name="Brown A."/>
            <person name="Chapman S.B."/>
            <person name="Chen Z."/>
            <person name="Dunbar C."/>
            <person name="Freedman E."/>
            <person name="Gearin G."/>
            <person name="Gellesch M."/>
            <person name="Goldberg J."/>
            <person name="Griggs A."/>
            <person name="Gujja S."/>
            <person name="Heilman E.R."/>
            <person name="Heiman D."/>
            <person name="Howarth C."/>
            <person name="Larson L."/>
            <person name="Lui A."/>
            <person name="MacDonald P.J."/>
            <person name="Mehta T."/>
            <person name="Montmayeur A."/>
            <person name="Murphy C."/>
            <person name="Neiman D."/>
            <person name="Pearson M."/>
            <person name="Priest M."/>
            <person name="Roberts A."/>
            <person name="Saif S."/>
            <person name="Shea T."/>
            <person name="Shenoy N."/>
            <person name="Sisk P."/>
            <person name="Stolte C."/>
            <person name="Sykes S."/>
            <person name="White J."/>
            <person name="Yandava C."/>
            <person name="Wortman J."/>
            <person name="Nusbaum C."/>
            <person name="Birren B."/>
        </authorList>
    </citation>
    <scope>NUCLEOTIDE SEQUENCE [LARGE SCALE GENOMIC DNA]</scope>
    <source>
        <strain evidence="4 5">WAL-19142</strain>
    </source>
</reference>
<organism evidence="4 5">
    <name type="scientific">[Clostridium] citroniae WAL-19142</name>
    <dbReference type="NCBI Taxonomy" id="742734"/>
    <lineage>
        <taxon>Bacteria</taxon>
        <taxon>Bacillati</taxon>
        <taxon>Bacillota</taxon>
        <taxon>Clostridia</taxon>
        <taxon>Lachnospirales</taxon>
        <taxon>Lachnospiraceae</taxon>
        <taxon>Enterocloster</taxon>
    </lineage>
</organism>
<evidence type="ECO:0000256" key="1">
    <source>
        <dbReference type="ARBA" id="ARBA00022737"/>
    </source>
</evidence>
<dbReference type="SUPFAM" id="SSF69360">
    <property type="entry name" value="Cell wall binding repeat"/>
    <property type="match status" value="1"/>
</dbReference>
<dbReference type="GeneID" id="93165329"/>
<feature type="repeat" description="Cell wall-binding" evidence="2">
    <location>
        <begin position="285"/>
        <end position="304"/>
    </location>
</feature>
<dbReference type="EMBL" id="ADLK01000021">
    <property type="protein sequence ID" value="KMW19190.1"/>
    <property type="molecule type" value="Genomic_DNA"/>
</dbReference>
<sequence>MIIWKKAGAALLIISLLSTAMAPAVMAASKQKVGKINLTIDSDIRTGRDGGDVEVTPTGDNTSLYYVDSWEVTNDDGDSWTKSKPPEVTITLGVEDEEEYYFSSSSSSAFKLTLGSSSKYRFDKIKFVDAKRKDSNATLILTIQLIFDKDADTSAATAPANLQWDGEHMGAGLWNIVSSSKYYQVQLIKDGSEIGEIKDTYDTFYDFSKQITAPGTYKFKVRSVKSSNSAKSSWTTSGSWTVSDGDVLALGNAPAAVPAADNGSWQTSEDGTRWWWRNGDGSYPTSAWKEIDGKWYYFNVDGYMATGWVEVSGKSYYLDPATGAMVTNARTPDNYWVNESGEWVPGA</sequence>
<evidence type="ECO:0000313" key="4">
    <source>
        <dbReference type="EMBL" id="KMW19190.1"/>
    </source>
</evidence>
<feature type="chain" id="PRO_5005318628" description="GH16 domain-containing protein" evidence="3">
    <location>
        <begin position="28"/>
        <end position="347"/>
    </location>
</feature>
<evidence type="ECO:0000256" key="2">
    <source>
        <dbReference type="PROSITE-ProRule" id="PRU00591"/>
    </source>
</evidence>
<evidence type="ECO:0000256" key="3">
    <source>
        <dbReference type="SAM" id="SignalP"/>
    </source>
</evidence>
<name>A0A0J9ETP0_9FIRM</name>
<proteinExistence type="predicted"/>
<dbReference type="RefSeq" id="WP_007865815.1">
    <property type="nucleotide sequence ID" value="NZ_KQ235878.1"/>
</dbReference>
<dbReference type="PATRIC" id="fig|742734.4.peg.2870"/>
<dbReference type="InterPro" id="IPR018337">
    <property type="entry name" value="Cell_wall/Cho-bd_repeat"/>
</dbReference>
<evidence type="ECO:0008006" key="6">
    <source>
        <dbReference type="Google" id="ProtNLM"/>
    </source>
</evidence>
<dbReference type="PROSITE" id="PS51170">
    <property type="entry name" value="CW"/>
    <property type="match status" value="1"/>
</dbReference>